<gene>
    <name evidence="11" type="ORF">RCOM_1335960</name>
</gene>
<dbReference type="STRING" id="3988.B9SB07"/>
<dbReference type="PROSITE" id="PS51387">
    <property type="entry name" value="FAD_PCMH"/>
    <property type="match status" value="1"/>
</dbReference>
<evidence type="ECO:0000256" key="6">
    <source>
        <dbReference type="ARBA" id="ARBA00023002"/>
    </source>
</evidence>
<sequence>MNQTIIVCVALLLISCADSSTVHEKFIKCMSTQFSAYTKSFDIIFTPESCLYPSLLKSAQQNLRWVNSTSSNPLLIVTPFHESEIQASILCSRRLGLQVRVRSGGHDYEGLSYLCQTPFIIIDLFHLRAIEVDIEEETAWVQSGATLGDLYYAIGKKSGVHGFPAGLCPTVGVGGHISGGGFGTLVRKYGLAADNVIDAYLIDVNGRILDREAMGEDLFWAIRGGGGASFGVILSWKIKLVRVSPIVTVFTVPKTTEQGAIKLIHRWQYVADKLDENLFIRLIIQNIAGVNSTNSNTFRVIFESLFLGRIDALIPLMNESFPELGLKAEDCTEMSWIESAVSFAAYPKGSPPEVLLDKTQLYKANFKAKSDFVTEPIPEDGLEGMRKRLLEEDIGLVIMDPYGGKMNKISESGIAFPHRKGNLYNIQYMVKWVDNGVRATNRHLHWIRSLHRYMKPYVSKSPRAAYFNYRDLDLGTNKDANTSYSEASVWGLKYFKGNFKNLALVKSKVDPGNFFRNEQSIPSYA</sequence>
<dbReference type="GO" id="GO:0071949">
    <property type="term" value="F:FAD binding"/>
    <property type="evidence" value="ECO:0007669"/>
    <property type="project" value="InterPro"/>
</dbReference>
<dbReference type="PROSITE" id="PS00862">
    <property type="entry name" value="OX2_COVAL_FAD"/>
    <property type="match status" value="1"/>
</dbReference>
<accession>B9SB07</accession>
<dbReference type="Pfam" id="PF01565">
    <property type="entry name" value="FAD_binding_4"/>
    <property type="match status" value="1"/>
</dbReference>
<dbReference type="InterPro" id="IPR006093">
    <property type="entry name" value="Oxy_OxRdtase_FAD_BS"/>
</dbReference>
<comment type="cofactor">
    <cofactor evidence="1">
        <name>FAD</name>
        <dbReference type="ChEBI" id="CHEBI:57692"/>
    </cofactor>
</comment>
<comment type="similarity">
    <text evidence="2">Belongs to the oxygen-dependent FAD-linked oxidoreductase family.</text>
</comment>
<dbReference type="FunFam" id="3.30.43.10:FF:000004">
    <property type="entry name" value="Berberine bridge enzyme-like 15"/>
    <property type="match status" value="1"/>
</dbReference>
<reference evidence="12" key="1">
    <citation type="journal article" date="2010" name="Nat. Biotechnol.">
        <title>Draft genome sequence of the oilseed species Ricinus communis.</title>
        <authorList>
            <person name="Chan A.P."/>
            <person name="Crabtree J."/>
            <person name="Zhao Q."/>
            <person name="Lorenzi H."/>
            <person name="Orvis J."/>
            <person name="Puiu D."/>
            <person name="Melake-Berhan A."/>
            <person name="Jones K.M."/>
            <person name="Redman J."/>
            <person name="Chen G."/>
            <person name="Cahoon E.B."/>
            <person name="Gedil M."/>
            <person name="Stanke M."/>
            <person name="Haas B.J."/>
            <person name="Wortman J.R."/>
            <person name="Fraser-Liggett C.M."/>
            <person name="Ravel J."/>
            <person name="Rabinowicz P.D."/>
        </authorList>
    </citation>
    <scope>NUCLEOTIDE SEQUENCE [LARGE SCALE GENOMIC DNA]</scope>
    <source>
        <strain evidence="12">cv. Hale</strain>
    </source>
</reference>
<dbReference type="InterPro" id="IPR036318">
    <property type="entry name" value="FAD-bd_PCMH-like_sf"/>
</dbReference>
<evidence type="ECO:0000256" key="7">
    <source>
        <dbReference type="ARBA" id="ARBA00023157"/>
    </source>
</evidence>
<keyword evidence="8" id="KW-0325">Glycoprotein</keyword>
<dbReference type="InterPro" id="IPR016166">
    <property type="entry name" value="FAD-bd_PCMH"/>
</dbReference>
<dbReference type="AlphaFoldDB" id="B9SB07"/>
<dbReference type="InterPro" id="IPR016167">
    <property type="entry name" value="FAD-bd_PCMH_sub1"/>
</dbReference>
<dbReference type="SUPFAM" id="SSF56176">
    <property type="entry name" value="FAD-binding/transporter-associated domain-like"/>
    <property type="match status" value="1"/>
</dbReference>
<evidence type="ECO:0000259" key="10">
    <source>
        <dbReference type="PROSITE" id="PS51387"/>
    </source>
</evidence>
<dbReference type="GO" id="GO:1901696">
    <property type="term" value="P:cannabinoid biosynthetic process"/>
    <property type="evidence" value="ECO:0007669"/>
    <property type="project" value="UniProtKB-ARBA"/>
</dbReference>
<dbReference type="Gene3D" id="3.30.465.10">
    <property type="match status" value="1"/>
</dbReference>
<keyword evidence="4 9" id="KW-0732">Signal</keyword>
<name>B9SB07_RICCO</name>
<evidence type="ECO:0000313" key="12">
    <source>
        <dbReference type="Proteomes" id="UP000008311"/>
    </source>
</evidence>
<proteinExistence type="inferred from homology"/>
<dbReference type="Pfam" id="PF08031">
    <property type="entry name" value="BBE"/>
    <property type="match status" value="1"/>
</dbReference>
<feature type="domain" description="FAD-binding PCMH-type" evidence="10">
    <location>
        <begin position="69"/>
        <end position="243"/>
    </location>
</feature>
<evidence type="ECO:0000256" key="5">
    <source>
        <dbReference type="ARBA" id="ARBA00022827"/>
    </source>
</evidence>
<protein>
    <submittedName>
        <fullName evidence="11">Reticuline oxidase, putative</fullName>
        <ecNumber evidence="11">1.21.3.3</ecNumber>
    </submittedName>
</protein>
<keyword evidence="3" id="KW-0285">Flavoprotein</keyword>
<evidence type="ECO:0000256" key="4">
    <source>
        <dbReference type="ARBA" id="ARBA00022729"/>
    </source>
</evidence>
<keyword evidence="12" id="KW-1185">Reference proteome</keyword>
<evidence type="ECO:0000256" key="9">
    <source>
        <dbReference type="SAM" id="SignalP"/>
    </source>
</evidence>
<dbReference type="Proteomes" id="UP000008311">
    <property type="component" value="Unassembled WGS sequence"/>
</dbReference>
<evidence type="ECO:0000256" key="1">
    <source>
        <dbReference type="ARBA" id="ARBA00001974"/>
    </source>
</evidence>
<dbReference type="InParanoid" id="B9SB07"/>
<dbReference type="Gene3D" id="3.40.462.20">
    <property type="match status" value="1"/>
</dbReference>
<dbReference type="EC" id="1.21.3.3" evidence="11"/>
<dbReference type="eggNOG" id="ENOG502QVGN">
    <property type="taxonomic scope" value="Eukaryota"/>
</dbReference>
<dbReference type="EMBL" id="EQ973910">
    <property type="protein sequence ID" value="EEF39198.1"/>
    <property type="molecule type" value="Genomic_DNA"/>
</dbReference>
<dbReference type="KEGG" id="rcu:8265500"/>
<dbReference type="InterPro" id="IPR012951">
    <property type="entry name" value="BBE"/>
</dbReference>
<feature type="signal peptide" evidence="9">
    <location>
        <begin position="1"/>
        <end position="19"/>
    </location>
</feature>
<dbReference type="GO" id="GO:0050468">
    <property type="term" value="F:reticuline oxidase activity"/>
    <property type="evidence" value="ECO:0007669"/>
    <property type="project" value="UniProtKB-EC"/>
</dbReference>
<evidence type="ECO:0000256" key="2">
    <source>
        <dbReference type="ARBA" id="ARBA00005466"/>
    </source>
</evidence>
<evidence type="ECO:0000256" key="3">
    <source>
        <dbReference type="ARBA" id="ARBA00022630"/>
    </source>
</evidence>
<keyword evidence="5" id="KW-0274">FAD</keyword>
<dbReference type="PANTHER" id="PTHR32448">
    <property type="entry name" value="OS08G0158400 PROTEIN"/>
    <property type="match status" value="1"/>
</dbReference>
<keyword evidence="6 11" id="KW-0560">Oxidoreductase</keyword>
<organism evidence="11 12">
    <name type="scientific">Ricinus communis</name>
    <name type="common">Castor bean</name>
    <dbReference type="NCBI Taxonomy" id="3988"/>
    <lineage>
        <taxon>Eukaryota</taxon>
        <taxon>Viridiplantae</taxon>
        <taxon>Streptophyta</taxon>
        <taxon>Embryophyta</taxon>
        <taxon>Tracheophyta</taxon>
        <taxon>Spermatophyta</taxon>
        <taxon>Magnoliopsida</taxon>
        <taxon>eudicotyledons</taxon>
        <taxon>Gunneridae</taxon>
        <taxon>Pentapetalae</taxon>
        <taxon>rosids</taxon>
        <taxon>fabids</taxon>
        <taxon>Malpighiales</taxon>
        <taxon>Euphorbiaceae</taxon>
        <taxon>Acalyphoideae</taxon>
        <taxon>Acalypheae</taxon>
        <taxon>Ricinus</taxon>
    </lineage>
</organism>
<evidence type="ECO:0000256" key="8">
    <source>
        <dbReference type="ARBA" id="ARBA00023180"/>
    </source>
</evidence>
<dbReference type="InterPro" id="IPR006094">
    <property type="entry name" value="Oxid_FAD_bind_N"/>
</dbReference>
<feature type="chain" id="PRO_5002889221" evidence="9">
    <location>
        <begin position="20"/>
        <end position="525"/>
    </location>
</feature>
<dbReference type="FunCoup" id="B9SB07">
    <property type="interactions" value="18"/>
</dbReference>
<dbReference type="OrthoDB" id="407275at2759"/>
<evidence type="ECO:0000313" key="11">
    <source>
        <dbReference type="EMBL" id="EEF39198.1"/>
    </source>
</evidence>
<keyword evidence="7" id="KW-1015">Disulfide bond</keyword>
<dbReference type="Gene3D" id="3.30.43.10">
    <property type="entry name" value="Uridine Diphospho-n-acetylenolpyruvylglucosamine Reductase, domain 2"/>
    <property type="match status" value="1"/>
</dbReference>
<dbReference type="InterPro" id="IPR016169">
    <property type="entry name" value="FAD-bd_PCMH_sub2"/>
</dbReference>